<dbReference type="PANTHER" id="PTHR12418:SF19">
    <property type="entry name" value="ACYL-COENZYME A THIOESTERASE THEM4"/>
    <property type="match status" value="1"/>
</dbReference>
<dbReference type="GO" id="GO:0006631">
    <property type="term" value="P:fatty acid metabolic process"/>
    <property type="evidence" value="ECO:0007669"/>
    <property type="project" value="UniProtKB-KW"/>
</dbReference>
<keyword evidence="3" id="KW-0276">Fatty acid metabolism</keyword>
<dbReference type="RefSeq" id="WP_160365548.1">
    <property type="nucleotide sequence ID" value="NZ_JACEIB010000004.1"/>
</dbReference>
<evidence type="ECO:0000256" key="3">
    <source>
        <dbReference type="ARBA" id="ARBA00022832"/>
    </source>
</evidence>
<organism evidence="5 6">
    <name type="scientific">Sphingomonas chungangi</name>
    <dbReference type="NCBI Taxonomy" id="2683589"/>
    <lineage>
        <taxon>Bacteria</taxon>
        <taxon>Pseudomonadati</taxon>
        <taxon>Pseudomonadota</taxon>
        <taxon>Alphaproteobacteria</taxon>
        <taxon>Sphingomonadales</taxon>
        <taxon>Sphingomonadaceae</taxon>
        <taxon>Sphingomonas</taxon>
    </lineage>
</organism>
<keyword evidence="1" id="KW-0963">Cytoplasm</keyword>
<dbReference type="CDD" id="cd03443">
    <property type="entry name" value="PaaI_thioesterase"/>
    <property type="match status" value="1"/>
</dbReference>
<accession>A0A838L365</accession>
<keyword evidence="4" id="KW-0443">Lipid metabolism</keyword>
<keyword evidence="6" id="KW-1185">Reference proteome</keyword>
<protein>
    <submittedName>
        <fullName evidence="5">PaaI family thioesterase</fullName>
    </submittedName>
</protein>
<dbReference type="InterPro" id="IPR052365">
    <property type="entry name" value="THEM4/THEM5_acyl-CoA_thioest"/>
</dbReference>
<dbReference type="Gene3D" id="3.10.129.10">
    <property type="entry name" value="Hotdog Thioesterase"/>
    <property type="match status" value="1"/>
</dbReference>
<reference evidence="5 6" key="1">
    <citation type="submission" date="2020-07" db="EMBL/GenBank/DDBJ databases">
        <authorList>
            <person name="Sun Q."/>
        </authorList>
    </citation>
    <scope>NUCLEOTIDE SEQUENCE [LARGE SCALE GENOMIC DNA]</scope>
    <source>
        <strain evidence="5 6">CGMCC 1.13654</strain>
    </source>
</reference>
<dbReference type="SUPFAM" id="SSF54637">
    <property type="entry name" value="Thioesterase/thiol ester dehydrase-isomerase"/>
    <property type="match status" value="1"/>
</dbReference>
<keyword evidence="2" id="KW-0378">Hydrolase</keyword>
<dbReference type="PANTHER" id="PTHR12418">
    <property type="entry name" value="ACYL-COENZYME A THIOESTERASE THEM4"/>
    <property type="match status" value="1"/>
</dbReference>
<evidence type="ECO:0000256" key="1">
    <source>
        <dbReference type="ARBA" id="ARBA00022490"/>
    </source>
</evidence>
<dbReference type="Proteomes" id="UP000570166">
    <property type="component" value="Unassembled WGS sequence"/>
</dbReference>
<evidence type="ECO:0000256" key="2">
    <source>
        <dbReference type="ARBA" id="ARBA00022801"/>
    </source>
</evidence>
<sequence length="202" mass="22408">MNDDIWRSVWSRPADAFDDRRYGRLTASLRGFLAGLAGARPSMTQIDDLEATLAEWGDVLATCQVDEDRQVYAQRPDVQGRGQVTCPAVAYTWLGETELRARVRFDRYFLGSNGAAHGGAVAFVMDEVAGRLCHLGGRSTARTAYLNTNYRSITPTDTDLDIFGVIEREEGRKRFLRLEIRDGNTLCADATVLMIALNVGQV</sequence>
<dbReference type="GO" id="GO:0016787">
    <property type="term" value="F:hydrolase activity"/>
    <property type="evidence" value="ECO:0007669"/>
    <property type="project" value="UniProtKB-KW"/>
</dbReference>
<dbReference type="EMBL" id="JACEIB010000004">
    <property type="protein sequence ID" value="MBA2933933.1"/>
    <property type="molecule type" value="Genomic_DNA"/>
</dbReference>
<proteinExistence type="predicted"/>
<gene>
    <name evidence="5" type="ORF">HZF05_07450</name>
</gene>
<dbReference type="AlphaFoldDB" id="A0A838L365"/>
<comment type="caution">
    <text evidence="5">The sequence shown here is derived from an EMBL/GenBank/DDBJ whole genome shotgun (WGS) entry which is preliminary data.</text>
</comment>
<dbReference type="InterPro" id="IPR029069">
    <property type="entry name" value="HotDog_dom_sf"/>
</dbReference>
<evidence type="ECO:0000313" key="5">
    <source>
        <dbReference type="EMBL" id="MBA2933933.1"/>
    </source>
</evidence>
<evidence type="ECO:0000256" key="4">
    <source>
        <dbReference type="ARBA" id="ARBA00023098"/>
    </source>
</evidence>
<name>A0A838L365_9SPHN</name>
<evidence type="ECO:0000313" key="6">
    <source>
        <dbReference type="Proteomes" id="UP000570166"/>
    </source>
</evidence>